<sequence length="29" mass="3424">MTETFEHISVLQNEITHFFVEYAPKVVVD</sequence>
<organism evidence="1">
    <name type="scientific">marine metagenome</name>
    <dbReference type="NCBI Taxonomy" id="408172"/>
    <lineage>
        <taxon>unclassified sequences</taxon>
        <taxon>metagenomes</taxon>
        <taxon>ecological metagenomes</taxon>
    </lineage>
</organism>
<name>A0A382X3S8_9ZZZZ</name>
<gene>
    <name evidence="1" type="ORF">METZ01_LOCUS418437</name>
</gene>
<feature type="non-terminal residue" evidence="1">
    <location>
        <position position="29"/>
    </location>
</feature>
<proteinExistence type="predicted"/>
<dbReference type="EMBL" id="UINC01164632">
    <property type="protein sequence ID" value="SVD65583.1"/>
    <property type="molecule type" value="Genomic_DNA"/>
</dbReference>
<reference evidence="1" key="1">
    <citation type="submission" date="2018-05" db="EMBL/GenBank/DDBJ databases">
        <authorList>
            <person name="Lanie J.A."/>
            <person name="Ng W.-L."/>
            <person name="Kazmierczak K.M."/>
            <person name="Andrzejewski T.M."/>
            <person name="Davidsen T.M."/>
            <person name="Wayne K.J."/>
            <person name="Tettelin H."/>
            <person name="Glass J.I."/>
            <person name="Rusch D."/>
            <person name="Podicherti R."/>
            <person name="Tsui H.-C.T."/>
            <person name="Winkler M.E."/>
        </authorList>
    </citation>
    <scope>NUCLEOTIDE SEQUENCE</scope>
</reference>
<protein>
    <submittedName>
        <fullName evidence="1">Uncharacterized protein</fullName>
    </submittedName>
</protein>
<dbReference type="AlphaFoldDB" id="A0A382X3S8"/>
<accession>A0A382X3S8</accession>
<evidence type="ECO:0000313" key="1">
    <source>
        <dbReference type="EMBL" id="SVD65583.1"/>
    </source>
</evidence>